<evidence type="ECO:0000313" key="1">
    <source>
        <dbReference type="EMBL" id="EIM58265.1"/>
    </source>
</evidence>
<reference evidence="1 2" key="1">
    <citation type="submission" date="2010-08" db="EMBL/GenBank/DDBJ databases">
        <authorList>
            <consortium name="US DOE Joint Genome Institute (JGI-PGF)"/>
            <person name="Lucas S."/>
            <person name="Copeland A."/>
            <person name="Lapidus A."/>
            <person name="Cheng J.-F."/>
            <person name="Bruce D."/>
            <person name="Goodwin L."/>
            <person name="Pitluck S."/>
            <person name="Land M.L."/>
            <person name="Hauser L."/>
            <person name="Chang Y.-J."/>
            <person name="Anderson I.J."/>
            <person name="Johnson E."/>
            <person name="Mulhopadhyay B."/>
            <person name="Kyrpides N."/>
            <person name="Woyke T.J."/>
        </authorList>
    </citation>
    <scope>NUCLEOTIDE SEQUENCE [LARGE SCALE GENOMIC DNA]</scope>
    <source>
        <strain evidence="1 2">6</strain>
    </source>
</reference>
<dbReference type="SUPFAM" id="SSF52402">
    <property type="entry name" value="Adenine nucleotide alpha hydrolases-like"/>
    <property type="match status" value="1"/>
</dbReference>
<dbReference type="Proteomes" id="UP000005753">
    <property type="component" value="Chromosome"/>
</dbReference>
<evidence type="ECO:0000313" key="2">
    <source>
        <dbReference type="Proteomes" id="UP000005753"/>
    </source>
</evidence>
<dbReference type="HOGENOM" id="CLU_048552_0_0_9"/>
<dbReference type="STRING" id="633697.EubceDRAFT1_2547"/>
<dbReference type="InterPro" id="IPR049676">
    <property type="entry name" value="QatC"/>
</dbReference>
<sequence length="430" mass="49774">MILNVKVNSDDDFSLDGQENKELELYNSNSFSYTFWQDKKIYKNIYNTNAIDLLNISFAVFACDRLELRDAADDCWSREFIIYMPVVNVEIWDTNKETLENMLSFLSGDSWKFIFRTRHLSKNEDEYKKLHARKEKEACDYDRLCMFSGGMDSYIGAINLLEENLGRTLFVSHYGGGKGTKEYQDYIKEKLIEKYSVEDRDFCQFYAKVVNGVEDTTRSRSFMFFSHAVALASALNKSVEVIIPENGLISLNIPLSYSRIGTSSTRTTHPYYMSLFQKLVDNLGLNVQFRNPYQFKTKGEMLLECKNQEFMKNHVHHTMSCSHPDAGRMQGEKTARHCGYCVPCVIRQAALKKAGINDISSYRDSTFSNMKVSKQIRNSYLLAIEKFNPKYAFMSIQLSGKITDHIDDYTDLYVRGMNEFKDYIEGIVNV</sequence>
<dbReference type="EMBL" id="CM001487">
    <property type="protein sequence ID" value="EIM58265.1"/>
    <property type="molecule type" value="Genomic_DNA"/>
</dbReference>
<dbReference type="InterPro" id="IPR014729">
    <property type="entry name" value="Rossmann-like_a/b/a_fold"/>
</dbReference>
<dbReference type="eggNOG" id="COG0603">
    <property type="taxonomic scope" value="Bacteria"/>
</dbReference>
<dbReference type="AlphaFoldDB" id="I5AWU2"/>
<protein>
    <submittedName>
        <fullName evidence="1">Putative PP-loop superfamily ATPase</fullName>
    </submittedName>
</protein>
<organism evidence="1 2">
    <name type="scientific">Eubacterium cellulosolvens (strain ATCC 43171 / JCM 9499 / 6)</name>
    <name type="common">Cillobacterium cellulosolvens</name>
    <dbReference type="NCBI Taxonomy" id="633697"/>
    <lineage>
        <taxon>Bacteria</taxon>
        <taxon>Bacillati</taxon>
        <taxon>Bacillota</taxon>
        <taxon>Clostridia</taxon>
        <taxon>Eubacteriales</taxon>
        <taxon>Eubacteriaceae</taxon>
        <taxon>Eubacterium</taxon>
    </lineage>
</organism>
<dbReference type="Gene3D" id="3.40.50.620">
    <property type="entry name" value="HUPs"/>
    <property type="match status" value="1"/>
</dbReference>
<name>I5AWU2_EUBC6</name>
<proteinExistence type="predicted"/>
<dbReference type="NCBIfam" id="NF041925">
    <property type="entry name" value="QatC"/>
    <property type="match status" value="1"/>
</dbReference>
<accession>I5AWU2</accession>
<dbReference type="OrthoDB" id="9789567at2"/>
<reference evidence="1 2" key="2">
    <citation type="submission" date="2012-02" db="EMBL/GenBank/DDBJ databases">
        <title>Improved High-Quality Draft sequence of Eubacterium cellulosolvens 6.</title>
        <authorList>
            <consortium name="US DOE Joint Genome Institute"/>
            <person name="Lucas S."/>
            <person name="Han J."/>
            <person name="Lapidus A."/>
            <person name="Cheng J.-F."/>
            <person name="Goodwin L."/>
            <person name="Pitluck S."/>
            <person name="Peters L."/>
            <person name="Mikhailova N."/>
            <person name="Gu W."/>
            <person name="Detter J.C."/>
            <person name="Han C."/>
            <person name="Tapia R."/>
            <person name="Land M."/>
            <person name="Hauser L."/>
            <person name="Kyrpides N."/>
            <person name="Ivanova N."/>
            <person name="Pagani I."/>
            <person name="Johnson E."/>
            <person name="Mukhopadhyay B."/>
            <person name="Anderson I."/>
            <person name="Woyke T."/>
        </authorList>
    </citation>
    <scope>NUCLEOTIDE SEQUENCE [LARGE SCALE GENOMIC DNA]</scope>
    <source>
        <strain evidence="1 2">6</strain>
    </source>
</reference>
<keyword evidence="2" id="KW-1185">Reference proteome</keyword>
<gene>
    <name evidence="1" type="ORF">EubceDRAFT1_2547</name>
</gene>